<gene>
    <name evidence="2" type="ORF">L1F29_21270</name>
</gene>
<protein>
    <recommendedName>
        <fullName evidence="4">DUF1440 domain-containing protein</fullName>
    </recommendedName>
</protein>
<dbReference type="RefSeq" id="WP_258384062.1">
    <property type="nucleotide sequence ID" value="NZ_CP091430.1"/>
</dbReference>
<name>A0ABY5S2U0_9BACL</name>
<keyword evidence="1" id="KW-0812">Transmembrane</keyword>
<feature type="transmembrane region" description="Helical" evidence="1">
    <location>
        <begin position="68"/>
        <end position="85"/>
    </location>
</feature>
<reference evidence="2" key="1">
    <citation type="submission" date="2022-01" db="EMBL/GenBank/DDBJ databases">
        <title>Paenibacillus spongiae sp. nov., isolated from marine sponge.</title>
        <authorList>
            <person name="Li Z."/>
            <person name="Zhang M."/>
        </authorList>
    </citation>
    <scope>NUCLEOTIDE SEQUENCE</scope>
    <source>
        <strain evidence="2">PHS-Z3</strain>
    </source>
</reference>
<evidence type="ECO:0000256" key="1">
    <source>
        <dbReference type="SAM" id="Phobius"/>
    </source>
</evidence>
<keyword evidence="1" id="KW-0472">Membrane</keyword>
<evidence type="ECO:0000313" key="2">
    <source>
        <dbReference type="EMBL" id="UVI27974.1"/>
    </source>
</evidence>
<organism evidence="2 3">
    <name type="scientific">Paenibacillus spongiae</name>
    <dbReference type="NCBI Taxonomy" id="2909671"/>
    <lineage>
        <taxon>Bacteria</taxon>
        <taxon>Bacillati</taxon>
        <taxon>Bacillota</taxon>
        <taxon>Bacilli</taxon>
        <taxon>Bacillales</taxon>
        <taxon>Paenibacillaceae</taxon>
        <taxon>Paenibacillus</taxon>
    </lineage>
</organism>
<evidence type="ECO:0008006" key="4">
    <source>
        <dbReference type="Google" id="ProtNLM"/>
    </source>
</evidence>
<keyword evidence="1" id="KW-1133">Transmembrane helix</keyword>
<proteinExistence type="predicted"/>
<keyword evidence="3" id="KW-1185">Reference proteome</keyword>
<sequence>MHRNNRQIAPLSLRIIVWGAAAGIFAGTVLGLFLKWVQNATGEQVYTLLLNIDFIPYMPMRLTESVEFLLHLVVSAALGIVYLSVAAYRGKYALWGVIIGVLASLAWIPLTLVSDRVPSISNGQAFSLWLLGHVIYGIALALMASLFKPLFRRRGES</sequence>
<feature type="transmembrane region" description="Helical" evidence="1">
    <location>
        <begin position="12"/>
        <end position="34"/>
    </location>
</feature>
<dbReference type="Proteomes" id="UP001057877">
    <property type="component" value="Chromosome"/>
</dbReference>
<dbReference type="EMBL" id="CP091430">
    <property type="protein sequence ID" value="UVI27974.1"/>
    <property type="molecule type" value="Genomic_DNA"/>
</dbReference>
<accession>A0ABY5S2U0</accession>
<feature type="transmembrane region" description="Helical" evidence="1">
    <location>
        <begin position="92"/>
        <end position="114"/>
    </location>
</feature>
<feature type="transmembrane region" description="Helical" evidence="1">
    <location>
        <begin position="126"/>
        <end position="147"/>
    </location>
</feature>
<evidence type="ECO:0000313" key="3">
    <source>
        <dbReference type="Proteomes" id="UP001057877"/>
    </source>
</evidence>